<evidence type="ECO:0000313" key="3">
    <source>
        <dbReference type="Proteomes" id="UP000235023"/>
    </source>
</evidence>
<protein>
    <submittedName>
        <fullName evidence="2">Uncharacterized protein</fullName>
    </submittedName>
</protein>
<feature type="transmembrane region" description="Helical" evidence="1">
    <location>
        <begin position="53"/>
        <end position="75"/>
    </location>
</feature>
<proteinExistence type="predicted"/>
<reference evidence="3" key="1">
    <citation type="submission" date="2017-12" db="EMBL/GenBank/DDBJ databases">
        <authorList>
            <consortium name="DOE Joint Genome Institute"/>
            <person name="Mondo S.J."/>
            <person name="Kjaerbolling I."/>
            <person name="Vesth T.C."/>
            <person name="Frisvad J.C."/>
            <person name="Nybo J.L."/>
            <person name="Theobald S."/>
            <person name="Kuo A."/>
            <person name="Bowyer P."/>
            <person name="Matsuda Y."/>
            <person name="Lyhne E.K."/>
            <person name="Kogle M.E."/>
            <person name="Clum A."/>
            <person name="Lipzen A."/>
            <person name="Salamov A."/>
            <person name="Ngan C.Y."/>
            <person name="Daum C."/>
            <person name="Chiniquy J."/>
            <person name="Barry K."/>
            <person name="LaButti K."/>
            <person name="Haridas S."/>
            <person name="Simmons B.A."/>
            <person name="Magnuson J.K."/>
            <person name="Mortensen U.H."/>
            <person name="Larsen T.O."/>
            <person name="Grigoriev I.V."/>
            <person name="Baker S.E."/>
            <person name="Andersen M.R."/>
            <person name="Nordberg H.P."/>
            <person name="Cantor M.N."/>
            <person name="Hua S.X."/>
        </authorList>
    </citation>
    <scope>NUCLEOTIDE SEQUENCE [LARGE SCALE GENOMIC DNA]</scope>
    <source>
        <strain evidence="3">IBT 19404</strain>
    </source>
</reference>
<dbReference type="AlphaFoldDB" id="A0A2J5I9V5"/>
<keyword evidence="3" id="KW-1185">Reference proteome</keyword>
<evidence type="ECO:0000313" key="2">
    <source>
        <dbReference type="EMBL" id="PLN86826.1"/>
    </source>
</evidence>
<dbReference type="Proteomes" id="UP000235023">
    <property type="component" value="Unassembled WGS sequence"/>
</dbReference>
<name>A0A2J5I9V5_9EURO</name>
<keyword evidence="1" id="KW-0472">Membrane</keyword>
<keyword evidence="1" id="KW-1133">Transmembrane helix</keyword>
<keyword evidence="1" id="KW-0812">Transmembrane</keyword>
<evidence type="ECO:0000256" key="1">
    <source>
        <dbReference type="SAM" id="Phobius"/>
    </source>
</evidence>
<dbReference type="EMBL" id="KZ559496">
    <property type="protein sequence ID" value="PLN86826.1"/>
    <property type="molecule type" value="Genomic_DNA"/>
</dbReference>
<sequence length="92" mass="10355">MLKYWYLMVFMSGCLRGPGWSCITVRYGNLSIPEQELFPTAVMIIDAPDEDQVFMFIVIAVFISLASLLSLLCLLNSHLFSQFLAKLSIVSS</sequence>
<accession>A0A2J5I9V5</accession>
<gene>
    <name evidence="2" type="ORF">BDW42DRAFT_157797</name>
</gene>
<organism evidence="2 3">
    <name type="scientific">Aspergillus taichungensis</name>
    <dbReference type="NCBI Taxonomy" id="482145"/>
    <lineage>
        <taxon>Eukaryota</taxon>
        <taxon>Fungi</taxon>
        <taxon>Dikarya</taxon>
        <taxon>Ascomycota</taxon>
        <taxon>Pezizomycotina</taxon>
        <taxon>Eurotiomycetes</taxon>
        <taxon>Eurotiomycetidae</taxon>
        <taxon>Eurotiales</taxon>
        <taxon>Aspergillaceae</taxon>
        <taxon>Aspergillus</taxon>
        <taxon>Aspergillus subgen. Circumdati</taxon>
    </lineage>
</organism>